<comment type="caution">
    <text evidence="1">The sequence shown here is derived from an EMBL/GenBank/DDBJ whole genome shotgun (WGS) entry which is preliminary data.</text>
</comment>
<proteinExistence type="predicted"/>
<accession>A0A401Q550</accession>
<organism evidence="1 2">
    <name type="scientific">Scyliorhinus torazame</name>
    <name type="common">Cloudy catshark</name>
    <name type="synonym">Catulus torazame</name>
    <dbReference type="NCBI Taxonomy" id="75743"/>
    <lineage>
        <taxon>Eukaryota</taxon>
        <taxon>Metazoa</taxon>
        <taxon>Chordata</taxon>
        <taxon>Craniata</taxon>
        <taxon>Vertebrata</taxon>
        <taxon>Chondrichthyes</taxon>
        <taxon>Elasmobranchii</taxon>
        <taxon>Galeomorphii</taxon>
        <taxon>Galeoidea</taxon>
        <taxon>Carcharhiniformes</taxon>
        <taxon>Scyliorhinidae</taxon>
        <taxon>Scyliorhinus</taxon>
    </lineage>
</organism>
<dbReference type="Proteomes" id="UP000288216">
    <property type="component" value="Unassembled WGS sequence"/>
</dbReference>
<keyword evidence="2" id="KW-1185">Reference proteome</keyword>
<protein>
    <submittedName>
        <fullName evidence="1">Uncharacterized protein</fullName>
    </submittedName>
</protein>
<reference evidence="1 2" key="1">
    <citation type="journal article" date="2018" name="Nat. Ecol. Evol.">
        <title>Shark genomes provide insights into elasmobranch evolution and the origin of vertebrates.</title>
        <authorList>
            <person name="Hara Y"/>
            <person name="Yamaguchi K"/>
            <person name="Onimaru K"/>
            <person name="Kadota M"/>
            <person name="Koyanagi M"/>
            <person name="Keeley SD"/>
            <person name="Tatsumi K"/>
            <person name="Tanaka K"/>
            <person name="Motone F"/>
            <person name="Kageyama Y"/>
            <person name="Nozu R"/>
            <person name="Adachi N"/>
            <person name="Nishimura O"/>
            <person name="Nakagawa R"/>
            <person name="Tanegashima C"/>
            <person name="Kiyatake I"/>
            <person name="Matsumoto R"/>
            <person name="Murakumo K"/>
            <person name="Nishida K"/>
            <person name="Terakita A"/>
            <person name="Kuratani S"/>
            <person name="Sato K"/>
            <person name="Hyodo S Kuraku.S."/>
        </authorList>
    </citation>
    <scope>NUCLEOTIDE SEQUENCE [LARGE SCALE GENOMIC DNA]</scope>
</reference>
<name>A0A401Q550_SCYTO</name>
<feature type="non-terminal residue" evidence="1">
    <location>
        <position position="1"/>
    </location>
</feature>
<gene>
    <name evidence="1" type="ORF">scyTo_0017192</name>
</gene>
<sequence>CPWTEMKKGTTDHEKSEFLKEAHLMRYLEAYHTKRSGIGSDLIDR</sequence>
<dbReference type="EMBL" id="BFAA01010970">
    <property type="protein sequence ID" value="GCB80477.1"/>
    <property type="molecule type" value="Genomic_DNA"/>
</dbReference>
<evidence type="ECO:0000313" key="1">
    <source>
        <dbReference type="EMBL" id="GCB80477.1"/>
    </source>
</evidence>
<evidence type="ECO:0000313" key="2">
    <source>
        <dbReference type="Proteomes" id="UP000288216"/>
    </source>
</evidence>
<dbReference type="AlphaFoldDB" id="A0A401Q550"/>